<evidence type="ECO:0000256" key="1">
    <source>
        <dbReference type="SAM" id="MobiDB-lite"/>
    </source>
</evidence>
<proteinExistence type="predicted"/>
<evidence type="ECO:0000313" key="3">
    <source>
        <dbReference type="Proteomes" id="UP000314294"/>
    </source>
</evidence>
<keyword evidence="3" id="KW-1185">Reference proteome</keyword>
<sequence length="111" mass="12007">MPNTDDTAAAVADGLPPISVLPPRDEGVSTPGLSLPYTAWEALKYCGFSARLHLRDTFAACCTPRALLECRGEIKKRHRSEQNSPLQCQNSVQTKVLPGRKGLNDAAGCRQ</sequence>
<protein>
    <submittedName>
        <fullName evidence="2">Uncharacterized protein</fullName>
    </submittedName>
</protein>
<accession>A0A4Z2IRF6</accession>
<gene>
    <name evidence="2" type="ORF">EYF80_010007</name>
</gene>
<organism evidence="2 3">
    <name type="scientific">Liparis tanakae</name>
    <name type="common">Tanaka's snailfish</name>
    <dbReference type="NCBI Taxonomy" id="230148"/>
    <lineage>
        <taxon>Eukaryota</taxon>
        <taxon>Metazoa</taxon>
        <taxon>Chordata</taxon>
        <taxon>Craniata</taxon>
        <taxon>Vertebrata</taxon>
        <taxon>Euteleostomi</taxon>
        <taxon>Actinopterygii</taxon>
        <taxon>Neopterygii</taxon>
        <taxon>Teleostei</taxon>
        <taxon>Neoteleostei</taxon>
        <taxon>Acanthomorphata</taxon>
        <taxon>Eupercaria</taxon>
        <taxon>Perciformes</taxon>
        <taxon>Cottioidei</taxon>
        <taxon>Cottales</taxon>
        <taxon>Liparidae</taxon>
        <taxon>Liparis</taxon>
    </lineage>
</organism>
<name>A0A4Z2IRF6_9TELE</name>
<comment type="caution">
    <text evidence="2">The sequence shown here is derived from an EMBL/GenBank/DDBJ whole genome shotgun (WGS) entry which is preliminary data.</text>
</comment>
<dbReference type="AlphaFoldDB" id="A0A4Z2IRF6"/>
<reference evidence="2 3" key="1">
    <citation type="submission" date="2019-03" db="EMBL/GenBank/DDBJ databases">
        <title>First draft genome of Liparis tanakae, snailfish: a comprehensive survey of snailfish specific genes.</title>
        <authorList>
            <person name="Kim W."/>
            <person name="Song I."/>
            <person name="Jeong J.-H."/>
            <person name="Kim D."/>
            <person name="Kim S."/>
            <person name="Ryu S."/>
            <person name="Song J.Y."/>
            <person name="Lee S.K."/>
        </authorList>
    </citation>
    <scope>NUCLEOTIDE SEQUENCE [LARGE SCALE GENOMIC DNA]</scope>
    <source>
        <tissue evidence="2">Muscle</tissue>
    </source>
</reference>
<dbReference type="Proteomes" id="UP000314294">
    <property type="component" value="Unassembled WGS sequence"/>
</dbReference>
<feature type="region of interest" description="Disordered" evidence="1">
    <location>
        <begin position="1"/>
        <end position="27"/>
    </location>
</feature>
<evidence type="ECO:0000313" key="2">
    <source>
        <dbReference type="EMBL" id="TNN79773.1"/>
    </source>
</evidence>
<dbReference type="EMBL" id="SRLO01000061">
    <property type="protein sequence ID" value="TNN79773.1"/>
    <property type="molecule type" value="Genomic_DNA"/>
</dbReference>